<dbReference type="EMBL" id="CP017554">
    <property type="protein sequence ID" value="AOW01701.1"/>
    <property type="molecule type" value="Genomic_DNA"/>
</dbReference>
<evidence type="ECO:0000256" key="2">
    <source>
        <dbReference type="ARBA" id="ARBA00009085"/>
    </source>
</evidence>
<dbReference type="InterPro" id="IPR038765">
    <property type="entry name" value="Papain-like_cys_pep_sf"/>
</dbReference>
<dbReference type="SUPFAM" id="SSF54001">
    <property type="entry name" value="Cysteine proteinases"/>
    <property type="match status" value="1"/>
</dbReference>
<dbReference type="InterPro" id="IPR028889">
    <property type="entry name" value="USP"/>
</dbReference>
<evidence type="ECO:0000256" key="3">
    <source>
        <dbReference type="ARBA" id="ARBA00012759"/>
    </source>
</evidence>
<dbReference type="KEGG" id="yli:2907261"/>
<dbReference type="GO" id="GO:0016579">
    <property type="term" value="P:protein deubiquitination"/>
    <property type="evidence" value="ECO:0007669"/>
    <property type="project" value="InterPro"/>
</dbReference>
<keyword evidence="7" id="KW-0788">Thiol protease</keyword>
<feature type="compositionally biased region" description="Low complexity" evidence="8">
    <location>
        <begin position="144"/>
        <end position="162"/>
    </location>
</feature>
<dbReference type="VEuPathDB" id="FungiDB:YALI1_B19205g"/>
<evidence type="ECO:0000259" key="9">
    <source>
        <dbReference type="PROSITE" id="PS50235"/>
    </source>
</evidence>
<feature type="compositionally biased region" description="Acidic residues" evidence="8">
    <location>
        <begin position="950"/>
        <end position="975"/>
    </location>
</feature>
<dbReference type="EC" id="3.4.19.12" evidence="3"/>
<evidence type="ECO:0000256" key="6">
    <source>
        <dbReference type="ARBA" id="ARBA00022801"/>
    </source>
</evidence>
<reference evidence="10 11" key="1">
    <citation type="journal article" date="2016" name="PLoS ONE">
        <title>Sequence Assembly of Yarrowia lipolytica Strain W29/CLIB89 Shows Transposable Element Diversity.</title>
        <authorList>
            <person name="Magnan C."/>
            <person name="Yu J."/>
            <person name="Chang I."/>
            <person name="Jahn E."/>
            <person name="Kanomata Y."/>
            <person name="Wu J."/>
            <person name="Zeller M."/>
            <person name="Oakes M."/>
            <person name="Baldi P."/>
            <person name="Sandmeyer S."/>
        </authorList>
    </citation>
    <scope>NUCLEOTIDE SEQUENCE [LARGE SCALE GENOMIC DNA]</scope>
    <source>
        <strain evidence="11">CLIB89(W29)</strain>
    </source>
</reference>
<evidence type="ECO:0000313" key="11">
    <source>
        <dbReference type="Proteomes" id="UP000182444"/>
    </source>
</evidence>
<dbReference type="CDD" id="cd02674">
    <property type="entry name" value="Peptidase_C19R"/>
    <property type="match status" value="1"/>
</dbReference>
<name>A0A1D8N7W5_YARLL</name>
<accession>A0A1D8N7W5</accession>
<feature type="compositionally biased region" description="Basic and acidic residues" evidence="8">
    <location>
        <begin position="1428"/>
        <end position="1438"/>
    </location>
</feature>
<dbReference type="VEuPathDB" id="FungiDB:YALI0_B14597g"/>
<keyword evidence="6" id="KW-0378">Hydrolase</keyword>
<dbReference type="eggNOG" id="KOG1870">
    <property type="taxonomic scope" value="Eukaryota"/>
</dbReference>
<dbReference type="GO" id="GO:0006508">
    <property type="term" value="P:proteolysis"/>
    <property type="evidence" value="ECO:0007669"/>
    <property type="project" value="UniProtKB-KW"/>
</dbReference>
<dbReference type="GO" id="GO:0004843">
    <property type="term" value="F:cysteine-type deubiquitinase activity"/>
    <property type="evidence" value="ECO:0007669"/>
    <property type="project" value="UniProtKB-EC"/>
</dbReference>
<dbReference type="PROSITE" id="PS00973">
    <property type="entry name" value="USP_2"/>
    <property type="match status" value="1"/>
</dbReference>
<dbReference type="InterPro" id="IPR050185">
    <property type="entry name" value="Ub_carboxyl-term_hydrolase"/>
</dbReference>
<dbReference type="PROSITE" id="PS00972">
    <property type="entry name" value="USP_1"/>
    <property type="match status" value="1"/>
</dbReference>
<dbReference type="GeneID" id="2907261"/>
<protein>
    <recommendedName>
        <fullName evidence="3">ubiquitinyl hydrolase 1</fullName>
        <ecNumber evidence="3">3.4.19.12</ecNumber>
    </recommendedName>
</protein>
<feature type="compositionally biased region" description="Acidic residues" evidence="8">
    <location>
        <begin position="1439"/>
        <end position="1449"/>
    </location>
</feature>
<evidence type="ECO:0000256" key="8">
    <source>
        <dbReference type="SAM" id="MobiDB-lite"/>
    </source>
</evidence>
<evidence type="ECO:0000256" key="4">
    <source>
        <dbReference type="ARBA" id="ARBA00022670"/>
    </source>
</evidence>
<dbReference type="InterPro" id="IPR018200">
    <property type="entry name" value="USP_CS"/>
</dbReference>
<feature type="region of interest" description="Disordered" evidence="8">
    <location>
        <begin position="144"/>
        <end position="179"/>
    </location>
</feature>
<evidence type="ECO:0000313" key="10">
    <source>
        <dbReference type="EMBL" id="AOW01701.1"/>
    </source>
</evidence>
<dbReference type="Pfam" id="PF00443">
    <property type="entry name" value="UCH"/>
    <property type="match status" value="1"/>
</dbReference>
<evidence type="ECO:0000256" key="7">
    <source>
        <dbReference type="ARBA" id="ARBA00022807"/>
    </source>
</evidence>
<feature type="domain" description="USP" evidence="9">
    <location>
        <begin position="523"/>
        <end position="1254"/>
    </location>
</feature>
<sequence>MDLQVVSHICAFYLFHHLCTSGNAMYTHENNSVPELSLDRDSVQTNAQSPTSNGSSSKIHVLNDILTSPAILPSVILKQECSRSQSPEGYALQRSIKQLPPVPSYRVPQFDEATSQPVGSSHLQHMRQSRHECEGHWEANNNCANLNDAPNRTTPITTTTPTARIGDHETTSSSPPLTARSSVVHSRIASLIHTPQVIEGWSITTPSEADTPEVYSSPHFPLDSLTEHLRLYSNNTTTATMDHVADSHHAADLSAEQQLELQLPPAIQDLLYQPHNATMAQRTFIIALLWQKWPQFRASPVAGEEVVLFKKGLLDNFASAVGIIGDDVEAEFNVLPPDQDFMPPDQLDQTDICDPHTMRLKPGFTGDDFDTVPVRFYSLLDEWRLLDTDSPVIKRFYIADPPRLELYPPEFTLAQLRQKRTLDWESGDRQSRLPTIQVSEIELSRLNQEISDQLDIRGDLRVYATSEALDGPVDLATFKRMQKVRLQSPYTTDKLTPNLIISAKEARGYIEDSLTAGPTMGTTGLSNLGNTCYMNSALQCLVHVPEVVEYFLSGYYESEINKDNPIGKNGDVALAFAELVRRVYLDKSSTYAPRQFKSIVGEYGPQFAGYGQQDSQEFLAYLLDSLHEDLNRILQKPATTKPELDPERAGDPLEVARVAVESWDVHRLRNDSPILDLFTGMYKSTVVCPVSQQASITFDPFSDLTLPLPVDDSWSKDFIFVPYDTSQQPCIIPIELKKHSRFQELRQLVASKAGENVNPESLMFSEVYMSQFFRHISRDETSSVSELIPGNDTVVVYETGLSADEMWSYHHDLEPAKFIVPVFNRLEYTDTEEQPLSSYARRNSQFLSIPFFITVTDGEARDFSLVTNLIYKRYFQLCRSVEEWAVLEELAFDVNYVTPRTNDIPLGGLSMLNADRIFPMSSRLDASESSEPDVIEIDASLNTPDKEDVKMEDENEGDQAEVETAAEEAAEEDVTEPPVVAEEPAAIESVVDISDDEAYKSLVESTGSSVTPSESNCSELPDAVDSGATAVVAAPSVDGHASLPSPPAPSHFVTHTEGIVCDWQGDTAAKYLHDYDSLATSLETKVDPKLEAVRAARADKSNQGIDLSECLDLFSASEVLSDDDLWYCPVCKDFRQATKKIELWKCPEILVIHLKRFSSSRNFRDKISEVVHFPIEGLDLTERVGEAKASDSPLIYDLIGVDNHMGGLGGGHYTAFAKNFVDGKWYHYNDSSVSPISENQLVTANAYLLFYKRRIPTASGDATDTKTHEILRDLVAKRGENDLSVYSSFVASVEGKLVGGSSSNTRSSGGSGGGSTSSASSYSSGSSSGPFGSSSSSVAPRLKFRGNMVVSPESPLGNPPAYPGSGSVLGPSPQSSADATEPPSSVGGIPWEAASLTLSSSDEEDNMASDLPTPGDSDMHSSVYSEPKVVDTEEGREEKDDEVIIIDDI</sequence>
<feature type="region of interest" description="Disordered" evidence="8">
    <location>
        <begin position="923"/>
        <end position="978"/>
    </location>
</feature>
<dbReference type="PROSITE" id="PS50235">
    <property type="entry name" value="USP_3"/>
    <property type="match status" value="1"/>
</dbReference>
<evidence type="ECO:0000256" key="1">
    <source>
        <dbReference type="ARBA" id="ARBA00000707"/>
    </source>
</evidence>
<dbReference type="PANTHER" id="PTHR21646">
    <property type="entry name" value="UBIQUITIN CARBOXYL-TERMINAL HYDROLASE"/>
    <property type="match status" value="1"/>
</dbReference>
<dbReference type="InterPro" id="IPR001394">
    <property type="entry name" value="Peptidase_C19_UCH"/>
</dbReference>
<gene>
    <name evidence="10" type="ORF">YALI1_B19205g</name>
</gene>
<feature type="compositionally biased region" description="Low complexity" evidence="8">
    <location>
        <begin position="1299"/>
        <end position="1308"/>
    </location>
</feature>
<organism evidence="10 11">
    <name type="scientific">Yarrowia lipolytica</name>
    <name type="common">Candida lipolytica</name>
    <dbReference type="NCBI Taxonomy" id="4952"/>
    <lineage>
        <taxon>Eukaryota</taxon>
        <taxon>Fungi</taxon>
        <taxon>Dikarya</taxon>
        <taxon>Ascomycota</taxon>
        <taxon>Saccharomycotina</taxon>
        <taxon>Dipodascomycetes</taxon>
        <taxon>Dipodascales</taxon>
        <taxon>Dipodascales incertae sedis</taxon>
        <taxon>Yarrowia</taxon>
    </lineage>
</organism>
<comment type="catalytic activity">
    <reaction evidence="1">
        <text>Thiol-dependent hydrolysis of ester, thioester, amide, peptide and isopeptide bonds formed by the C-terminal Gly of ubiquitin (a 76-residue protein attached to proteins as an intracellular targeting signal).</text>
        <dbReference type="EC" id="3.4.19.12"/>
    </reaction>
</comment>
<proteinExistence type="inferred from homology"/>
<keyword evidence="5" id="KW-0833">Ubl conjugation pathway</keyword>
<feature type="region of interest" description="Disordered" evidence="8">
    <location>
        <begin position="1299"/>
        <end position="1449"/>
    </location>
</feature>
<dbReference type="PANTHER" id="PTHR21646:SF24">
    <property type="entry name" value="UBIQUITIN CARBOXYL-TERMINAL HYDROLASE"/>
    <property type="match status" value="1"/>
</dbReference>
<dbReference type="RefSeq" id="XP_500891.3">
    <property type="nucleotide sequence ID" value="XM_500891.3"/>
</dbReference>
<keyword evidence="4" id="KW-0645">Protease</keyword>
<comment type="similarity">
    <text evidence="2">Belongs to the peptidase C19 family.</text>
</comment>
<evidence type="ECO:0000256" key="5">
    <source>
        <dbReference type="ARBA" id="ARBA00022786"/>
    </source>
</evidence>
<dbReference type="Proteomes" id="UP000182444">
    <property type="component" value="Chromosome 1B"/>
</dbReference>
<feature type="compositionally biased region" description="Low complexity" evidence="8">
    <location>
        <begin position="1316"/>
        <end position="1337"/>
    </location>
</feature>
<dbReference type="Gene3D" id="3.90.70.10">
    <property type="entry name" value="Cysteine proteinases"/>
    <property type="match status" value="2"/>
</dbReference>